<evidence type="ECO:0000259" key="2">
    <source>
        <dbReference type="Pfam" id="PF22711"/>
    </source>
</evidence>
<organism evidence="3 4">
    <name type="scientific">Neolewinella agarilytica</name>
    <dbReference type="NCBI Taxonomy" id="478744"/>
    <lineage>
        <taxon>Bacteria</taxon>
        <taxon>Pseudomonadati</taxon>
        <taxon>Bacteroidota</taxon>
        <taxon>Saprospiria</taxon>
        <taxon>Saprospirales</taxon>
        <taxon>Lewinellaceae</taxon>
        <taxon>Neolewinella</taxon>
    </lineage>
</organism>
<dbReference type="Gene3D" id="3.40.50.300">
    <property type="entry name" value="P-loop containing nucleotide triphosphate hydrolases"/>
    <property type="match status" value="1"/>
</dbReference>
<dbReference type="Pfam" id="PF22711">
    <property type="entry name" value="SNaCT5"/>
    <property type="match status" value="1"/>
</dbReference>
<dbReference type="PANTHER" id="PTHR46844">
    <property type="entry name" value="SLR5058 PROTEIN"/>
    <property type="match status" value="1"/>
</dbReference>
<dbReference type="InterPro" id="IPR007111">
    <property type="entry name" value="NACHT_NTPase"/>
</dbReference>
<dbReference type="InterPro" id="IPR055036">
    <property type="entry name" value="SNaCT5"/>
</dbReference>
<dbReference type="InterPro" id="IPR027417">
    <property type="entry name" value="P-loop_NTPase"/>
</dbReference>
<feature type="domain" description="NACHT" evidence="1">
    <location>
        <begin position="110"/>
        <end position="247"/>
    </location>
</feature>
<evidence type="ECO:0000313" key="3">
    <source>
        <dbReference type="EMBL" id="SER45121.1"/>
    </source>
</evidence>
<dbReference type="InParanoid" id="A0A1H9PAH5"/>
<evidence type="ECO:0000259" key="1">
    <source>
        <dbReference type="Pfam" id="PF05729"/>
    </source>
</evidence>
<accession>A0A1H9PAH5</accession>
<dbReference type="Pfam" id="PF05729">
    <property type="entry name" value="NACHT"/>
    <property type="match status" value="1"/>
</dbReference>
<dbReference type="PANTHER" id="PTHR46844:SF1">
    <property type="entry name" value="SLR5058 PROTEIN"/>
    <property type="match status" value="1"/>
</dbReference>
<gene>
    <name evidence="3" type="ORF">SAMN05444359_1451</name>
</gene>
<protein>
    <submittedName>
        <fullName evidence="3">NACHT domain-containing protein</fullName>
    </submittedName>
</protein>
<evidence type="ECO:0000313" key="4">
    <source>
        <dbReference type="Proteomes" id="UP000199021"/>
    </source>
</evidence>
<sequence length="635" mass="74057">MMFIYEKTIEAAIDSFVKPIFEELNNKANSIVKIQYNKLTNGFKDYLIKEYKALSELSTIVNVAKDKTLQDIYLPLKVQSGYNDKYVLADNKFFTSHSSRVKKNKIIMDSAGMGKSTILKMAFINAIEDESIIPIFIELRKLSKDHSLIDEITRKFSPIYKTEDKEFICKCLEKSKFLFLFDGYDEISFSNREVVSNQISDFNTHYNSNFCILTSRPEPGLESFSSFQQYTIKPLTKQESYAILKKYDSSGLTSNKLIEKLEELKNKNIEEFLQNPLLTSLLFTAFDYKNVVPLKKHLFYRQVYDSLFETHDLSKSGAYIRQKKTLLGVDDMHQVLRCFGYISYVSDSTIYSRDEIINLISRVNKFLPMLDFKPSDLLHDITRSVPLIGRDGMYYKWMHKSLQEYFAAQFIYLDADKKRESVLKNISLDTKNYHSNVLDIYSSIDSKNFNRYLVKPFIENVIDSLKLDVDEKLDALSDDMKIRLMLCSTGVYRFYYNIKNANIPSRRKVIFGITGPSESIHKEAKFHLAKYENVIQSRFPDLFVTTDNYSEYRDNYKDTDVKASDKLMFTVSHDEYVEGAELLEGNIRVLRFIQEFRDHSESLSYCSMININNLRTTLSMINDDIDAIDLFNFEV</sequence>
<dbReference type="EMBL" id="FOFB01000045">
    <property type="protein sequence ID" value="SER45121.1"/>
    <property type="molecule type" value="Genomic_DNA"/>
</dbReference>
<proteinExistence type="predicted"/>
<reference evidence="4" key="1">
    <citation type="submission" date="2016-10" db="EMBL/GenBank/DDBJ databases">
        <authorList>
            <person name="Varghese N."/>
            <person name="Submissions S."/>
        </authorList>
    </citation>
    <scope>NUCLEOTIDE SEQUENCE [LARGE SCALE GENOMIC DNA]</scope>
    <source>
        <strain evidence="4">DSM 24740</strain>
    </source>
</reference>
<dbReference type="SUPFAM" id="SSF52540">
    <property type="entry name" value="P-loop containing nucleoside triphosphate hydrolases"/>
    <property type="match status" value="1"/>
</dbReference>
<dbReference type="RefSeq" id="WP_175489527.1">
    <property type="nucleotide sequence ID" value="NZ_FOFB01000045.1"/>
</dbReference>
<name>A0A1H9PAH5_9BACT</name>
<dbReference type="Proteomes" id="UP000199021">
    <property type="component" value="Unassembled WGS sequence"/>
</dbReference>
<feature type="domain" description="Short NACHT-associated C-terminal" evidence="2">
    <location>
        <begin position="444"/>
        <end position="625"/>
    </location>
</feature>
<keyword evidence="4" id="KW-1185">Reference proteome</keyword>
<dbReference type="AlphaFoldDB" id="A0A1H9PAH5"/>